<keyword evidence="2 4" id="KW-0863">Zinc-finger</keyword>
<dbReference type="InterPro" id="IPR013083">
    <property type="entry name" value="Znf_RING/FYVE/PHD"/>
</dbReference>
<feature type="transmembrane region" description="Helical" evidence="6">
    <location>
        <begin position="635"/>
        <end position="654"/>
    </location>
</feature>
<evidence type="ECO:0000256" key="2">
    <source>
        <dbReference type="ARBA" id="ARBA00022771"/>
    </source>
</evidence>
<organism evidence="9 10">
    <name type="scientific">Polarella glacialis</name>
    <name type="common">Dinoflagellate</name>
    <dbReference type="NCBI Taxonomy" id="89957"/>
    <lineage>
        <taxon>Eukaryota</taxon>
        <taxon>Sar</taxon>
        <taxon>Alveolata</taxon>
        <taxon>Dinophyceae</taxon>
        <taxon>Suessiales</taxon>
        <taxon>Suessiaceae</taxon>
        <taxon>Polarella</taxon>
    </lineage>
</organism>
<comment type="caution">
    <text evidence="9">The sequence shown here is derived from an EMBL/GenBank/DDBJ whole genome shotgun (WGS) entry which is preliminary data.</text>
</comment>
<feature type="compositionally biased region" description="Pro residues" evidence="5">
    <location>
        <begin position="1161"/>
        <end position="1174"/>
    </location>
</feature>
<evidence type="ECO:0000313" key="10">
    <source>
        <dbReference type="Proteomes" id="UP000654075"/>
    </source>
</evidence>
<keyword evidence="1 4" id="KW-0479">Metal-binding</keyword>
<feature type="transmembrane region" description="Helical" evidence="6">
    <location>
        <begin position="593"/>
        <end position="614"/>
    </location>
</feature>
<dbReference type="Gene3D" id="3.30.40.10">
    <property type="entry name" value="Zinc/RING finger domain, C3HC4 (zinc finger)"/>
    <property type="match status" value="2"/>
</dbReference>
<dbReference type="GO" id="GO:0008270">
    <property type="term" value="F:zinc ion binding"/>
    <property type="evidence" value="ECO:0007669"/>
    <property type="project" value="UniProtKB-KW"/>
</dbReference>
<feature type="domain" description="Fibronectin type-III" evidence="8">
    <location>
        <begin position="287"/>
        <end position="401"/>
    </location>
</feature>
<keyword evidence="6" id="KW-1133">Transmembrane helix</keyword>
<feature type="compositionally biased region" description="Polar residues" evidence="5">
    <location>
        <begin position="8"/>
        <end position="19"/>
    </location>
</feature>
<dbReference type="PANTHER" id="PTHR10131:SF94">
    <property type="entry name" value="TNF RECEPTOR-ASSOCIATED FACTOR 4"/>
    <property type="match status" value="1"/>
</dbReference>
<keyword evidence="10" id="KW-1185">Reference proteome</keyword>
<dbReference type="OMA" id="ACKSEIS"/>
<dbReference type="PANTHER" id="PTHR10131">
    <property type="entry name" value="TNF RECEPTOR ASSOCIATED FACTOR"/>
    <property type="match status" value="1"/>
</dbReference>
<reference evidence="9" key="1">
    <citation type="submission" date="2021-02" db="EMBL/GenBank/DDBJ databases">
        <authorList>
            <person name="Dougan E. K."/>
            <person name="Rhodes N."/>
            <person name="Thang M."/>
            <person name="Chan C."/>
        </authorList>
    </citation>
    <scope>NUCLEOTIDE SEQUENCE</scope>
</reference>
<name>A0A813HAT3_POLGL</name>
<dbReference type="PROSITE" id="PS50145">
    <property type="entry name" value="ZF_TRAF"/>
    <property type="match status" value="1"/>
</dbReference>
<feature type="domain" description="TRAF-type" evidence="7">
    <location>
        <begin position="1240"/>
        <end position="1289"/>
    </location>
</feature>
<keyword evidence="6" id="KW-0472">Membrane</keyword>
<dbReference type="CDD" id="cd00063">
    <property type="entry name" value="FN3"/>
    <property type="match status" value="1"/>
</dbReference>
<feature type="region of interest" description="Disordered" evidence="5">
    <location>
        <begin position="671"/>
        <end position="730"/>
    </location>
</feature>
<feature type="region of interest" description="Disordered" evidence="5">
    <location>
        <begin position="1125"/>
        <end position="1176"/>
    </location>
</feature>
<keyword evidence="3 4" id="KW-0862">Zinc</keyword>
<dbReference type="InterPro" id="IPR003961">
    <property type="entry name" value="FN3_dom"/>
</dbReference>
<dbReference type="CDD" id="cd17039">
    <property type="entry name" value="Ubl_ubiquitin_like"/>
    <property type="match status" value="1"/>
</dbReference>
<feature type="zinc finger region" description="TRAF-type" evidence="4">
    <location>
        <begin position="1240"/>
        <end position="1289"/>
    </location>
</feature>
<evidence type="ECO:0000259" key="8">
    <source>
        <dbReference type="PROSITE" id="PS50853"/>
    </source>
</evidence>
<dbReference type="Gene3D" id="2.60.40.10">
    <property type="entry name" value="Immunoglobulins"/>
    <property type="match status" value="1"/>
</dbReference>
<feature type="compositionally biased region" description="Basic and acidic residues" evidence="5">
    <location>
        <begin position="717"/>
        <end position="726"/>
    </location>
</feature>
<dbReference type="PROSITE" id="PS50853">
    <property type="entry name" value="FN3"/>
    <property type="match status" value="1"/>
</dbReference>
<gene>
    <name evidence="9" type="ORF">PGLA1383_LOCUS50416</name>
</gene>
<evidence type="ECO:0000256" key="1">
    <source>
        <dbReference type="ARBA" id="ARBA00022723"/>
    </source>
</evidence>
<evidence type="ECO:0000256" key="3">
    <source>
        <dbReference type="ARBA" id="ARBA00022833"/>
    </source>
</evidence>
<accession>A0A813HAT3</accession>
<evidence type="ECO:0000313" key="9">
    <source>
        <dbReference type="EMBL" id="CAE8634798.1"/>
    </source>
</evidence>
<dbReference type="Gene3D" id="3.10.20.90">
    <property type="entry name" value="Phosphatidylinositol 3-kinase Catalytic Subunit, Chain A, domain 1"/>
    <property type="match status" value="1"/>
</dbReference>
<evidence type="ECO:0000259" key="7">
    <source>
        <dbReference type="PROSITE" id="PS50145"/>
    </source>
</evidence>
<evidence type="ECO:0000256" key="6">
    <source>
        <dbReference type="SAM" id="Phobius"/>
    </source>
</evidence>
<dbReference type="SUPFAM" id="SSF49599">
    <property type="entry name" value="TRAF domain-like"/>
    <property type="match status" value="1"/>
</dbReference>
<evidence type="ECO:0000256" key="5">
    <source>
        <dbReference type="SAM" id="MobiDB-lite"/>
    </source>
</evidence>
<dbReference type="Proteomes" id="UP000654075">
    <property type="component" value="Unassembled WGS sequence"/>
</dbReference>
<dbReference type="SUPFAM" id="SSF54236">
    <property type="entry name" value="Ubiquitin-like"/>
    <property type="match status" value="1"/>
</dbReference>
<dbReference type="EMBL" id="CAJNNV010031135">
    <property type="protein sequence ID" value="CAE8634798.1"/>
    <property type="molecule type" value="Genomic_DNA"/>
</dbReference>
<dbReference type="InterPro" id="IPR013783">
    <property type="entry name" value="Ig-like_fold"/>
</dbReference>
<dbReference type="OrthoDB" id="411986at2759"/>
<keyword evidence="6" id="KW-0812">Transmembrane</keyword>
<sequence length="1976" mass="215240">MAAEDDLQQGTETSPTSTVAELPDMHLASVARCMEVEPMPRANELWPPPCWPGHICKKSLLQLRDGGAHQLLQPPYMLSVRYDLRPIMKQMGEKSAYLVLLDGEALRRIGRGSGLDILSASRSWIARDAMCAQPQLLARSWNGKLNGEITVQPEPRKFDNGDGVLLLLVMLTPDFKNAQLWEAACDVLCLRLGSPPVSCGLCQEVVPQRDLTRHQHEQCPQVFAECPKCMGSVHVRELAKHLSGDSCVQTRGIAIQTMPPPKAVAREVQAVCNMEAAEVQTEYVLPAPQRLHVEELLASLSPFAVVRWTAPAEELRHLCLQYRLSVSEYRGDGDVLKSLLRVEHLEVAQLQQRDGLLLGEFRHEIEQLRPATQYRLGLQAVAPDGSTGPPAYVVVTTLGRLNEVRASLWDVNMDVDAQITAGTALLIKGGEALDVRDATCQAGMGYVWGDHLQEAGCQTSPWGKDVGCQFQYITPTDEAACQALIPGAEDAACQSEDPVLAEQAIQCGHPYSGRVDAASAANVPEQIDAGVDADLELDSLGLFCPENGSLAALLRQIRGSELFQVLLVIAGNSMAIAGILLADSLPEEMWPMIASLLVMVFLNGIELFFFEAMLSDKARARLRLWRQRNRNLNRAILSAVLLVTTEALHLYRAVIRPDSYRFASEEASKLGSTGASQTASKGSKKVGGQGGADTEAPKSRPPQKMSEAQHKAPPPAEARDQTREAPDPDFQGVLVSAGARYKDDARVAAGGFIAKAQTGFSQRQIIMANEHGDNLAAKCPACNHYHAVPGLSSLWRNTRSVAYCSLPQLVIASWLLERELRKDDFSASPTLPAIHATTVALHSCLLLLLLLRWAQYGWRVWARVAKPEELHTKVLPEARLVHLRWDGLQSQSRPCDAWLVSWHSVDDPSNLRVEVLRSRSTSAPSWCSSAHVPQLSCLELQEVCPGHYFVQVQPWRRRGGLSMPVAEGHCVVPTTEVTEDTDEAPLAKGLPTTKAEQAPLAKGLPGCIGEEGPRTCDASTDPRPLEVADAATDSPPVPTAADAAVNAIADVVDAATQRGEDGVRPLSFPASGQLRASTGTNIGSQCLHVDLRPCSSTSVKGLCLDWAPHGLMEMAPRLEVHARRMHGGGRSRSRGALEAPAAPAGAAAPAGSSAGSSPGSAAPPPPPPPPPPMFAPYSAGDAAVRVTADLGFHRAFFPRLELGTYELVLSTELGTLTAEVIKCPHVRCGQHMWTESLADHVQQCPYRGVLCSNAAPGCRWTGCFIDLEEHLSSDCKRRPRPCRYCEQGCVWIGQAEAEPAHAEKCPRQVCEDRDKLFAWIAKRVEEKLNLPSPDYHDEELLAGTELLKSLRTFVPAKCNSPWEEWREFGNCQECNKAVDRKEKGLHCQKGGHWICWGCVCRLIDWDKSSNDECMEHIVAANNFLSRWAALGAQGKRTYRNLKTGYKATHHKVILSKAEGIMATSVLKVKPACSMATLIVTISTLDGQVLFDGERSRTDTILSLKKKIQESSGWSVDCMKLVWNSAVLQPNHAELGALVGESQVVDAILVKLTARRVYFDGISWQGHGAPEVTAGVSAKGIRYGGQITNKPDKDPFLRHVVDGGVKFESLTNPDLYIRVKGTELVLGPPDGNTEIFREIPALNGAPEPCITLESQASPERGLKAVSSLEQAGIKQCRGAEPPAASSFQKTEIRNFIERLELNLVSTLWNTGCNFLWAGIFGTELRRQTELAAECAAAEGQSNSTLGTWLPTADEVIEALRPMLAEVHQRGRDQWHGHPLHFDTNEQLLRDSRGSCVQHPAVSTVVYLCDDSPRFGPTLVTDQRLGDSTGKGHATLVEPRLGRALFFDGGYLHGAMPGKPWLASPLSPERRLNLMVGWWTSDISTQAPADPPRPLMRTDPAARWVKDFACQSRAGGTTTSREEGTAAAAAQSVEVRTTSPTWVDKSCAASRTSANDAALLFGRFFLSHLGQIDEDIFN</sequence>
<evidence type="ECO:0000256" key="4">
    <source>
        <dbReference type="PROSITE-ProRule" id="PRU00207"/>
    </source>
</evidence>
<feature type="compositionally biased region" description="Low complexity" evidence="5">
    <location>
        <begin position="1134"/>
        <end position="1160"/>
    </location>
</feature>
<dbReference type="InterPro" id="IPR001293">
    <property type="entry name" value="Znf_TRAF"/>
</dbReference>
<proteinExistence type="predicted"/>
<protein>
    <submittedName>
        <fullName evidence="9">Uncharacterized protein</fullName>
    </submittedName>
</protein>
<dbReference type="InterPro" id="IPR029071">
    <property type="entry name" value="Ubiquitin-like_domsf"/>
</dbReference>
<feature type="region of interest" description="Disordered" evidence="5">
    <location>
        <begin position="1"/>
        <end position="20"/>
    </location>
</feature>